<dbReference type="EMBL" id="OX459957">
    <property type="protein sequence ID" value="CAI9163560.1"/>
    <property type="molecule type" value="Genomic_DNA"/>
</dbReference>
<sequence>MSPGCPHTHTHNSCAPPTQETLYDPKFLKSWTIHVAVEEVSHQGLENQAQGYFQGVPVLWGAQREEGRSCRVHKGAVPAEPGRRPANQVRGGEAPSAFHGANVDLGSGTVGSERGGAWELANTRGHSQLTNWASPGKFGRGLSALGFLPLKSILGRATPLLTQTRGDRGLGGRGVRRGGSGKRPAQAARPLQRWSATQGAGPTARLGPVPRGGGRFYEDGCGGSGTPTQPGQTSPRVAVRPSAPPVSPPSASRRGGGLLRRRGVPWLTPARQAGR</sequence>
<feature type="compositionally biased region" description="Gly residues" evidence="1">
    <location>
        <begin position="210"/>
        <end position="225"/>
    </location>
</feature>
<organism evidence="2 3">
    <name type="scientific">Rangifer tarandus platyrhynchus</name>
    <name type="common">Svalbard reindeer</name>
    <dbReference type="NCBI Taxonomy" id="3082113"/>
    <lineage>
        <taxon>Eukaryota</taxon>
        <taxon>Metazoa</taxon>
        <taxon>Chordata</taxon>
        <taxon>Craniata</taxon>
        <taxon>Vertebrata</taxon>
        <taxon>Euteleostomi</taxon>
        <taxon>Mammalia</taxon>
        <taxon>Eutheria</taxon>
        <taxon>Laurasiatheria</taxon>
        <taxon>Artiodactyla</taxon>
        <taxon>Ruminantia</taxon>
        <taxon>Pecora</taxon>
        <taxon>Cervidae</taxon>
        <taxon>Odocoileinae</taxon>
        <taxon>Rangifer</taxon>
    </lineage>
</organism>
<accession>A0ABN8YPS0</accession>
<name>A0ABN8YPS0_RANTA</name>
<feature type="region of interest" description="Disordered" evidence="1">
    <location>
        <begin position="162"/>
        <end position="275"/>
    </location>
</feature>
<evidence type="ECO:0000313" key="2">
    <source>
        <dbReference type="EMBL" id="CAI9163560.1"/>
    </source>
</evidence>
<reference evidence="2" key="1">
    <citation type="submission" date="2023-04" db="EMBL/GenBank/DDBJ databases">
        <authorList>
            <consortium name="ELIXIR-Norway"/>
        </authorList>
    </citation>
    <scope>NUCLEOTIDE SEQUENCE [LARGE SCALE GENOMIC DNA]</scope>
</reference>
<evidence type="ECO:0000256" key="1">
    <source>
        <dbReference type="SAM" id="MobiDB-lite"/>
    </source>
</evidence>
<evidence type="ECO:0000313" key="3">
    <source>
        <dbReference type="Proteomes" id="UP001176941"/>
    </source>
</evidence>
<feature type="compositionally biased region" description="Low complexity" evidence="1">
    <location>
        <begin position="226"/>
        <end position="241"/>
    </location>
</feature>
<protein>
    <submittedName>
        <fullName evidence="2">Uncharacterized protein</fullName>
    </submittedName>
</protein>
<feature type="region of interest" description="Disordered" evidence="1">
    <location>
        <begin position="73"/>
        <end position="92"/>
    </location>
</feature>
<gene>
    <name evidence="2" type="ORF">MRATA1EN1_LOCUS12522</name>
</gene>
<proteinExistence type="predicted"/>
<dbReference type="Proteomes" id="UP001176941">
    <property type="component" value="Chromosome 21"/>
</dbReference>
<keyword evidence="3" id="KW-1185">Reference proteome</keyword>